<dbReference type="RefSeq" id="WP_004906632.1">
    <property type="nucleotide sequence ID" value="NZ_BJJW01000005.1"/>
</dbReference>
<dbReference type="AlphaFoldDB" id="A0A5A5TZ75"/>
<evidence type="ECO:0000313" key="2">
    <source>
        <dbReference type="Proteomes" id="UP000323274"/>
    </source>
</evidence>
<sequence>MAKFNPKQAQIYIQTLQSVLTNTEDTATRVTPFFTKLDDAKAADKISEIPAAEFAEIKAEFEDAVASYQSNAQQLAKASAPVRLLGVHKTLSAAYTKYAEATQLMSEAVIVDGQSVDNDKYAKSEADQAVYLEKIHAAVGKIMNSASMSR</sequence>
<proteinExistence type="predicted"/>
<protein>
    <recommendedName>
        <fullName evidence="3">Chemotaxis protein</fullName>
    </recommendedName>
</protein>
<dbReference type="Proteomes" id="UP000323274">
    <property type="component" value="Unassembled WGS sequence"/>
</dbReference>
<organism evidence="1 2">
    <name type="scientific">Leuconostoc citreum</name>
    <dbReference type="NCBI Taxonomy" id="33964"/>
    <lineage>
        <taxon>Bacteria</taxon>
        <taxon>Bacillati</taxon>
        <taxon>Bacillota</taxon>
        <taxon>Bacilli</taxon>
        <taxon>Lactobacillales</taxon>
        <taxon>Lactobacillaceae</taxon>
        <taxon>Leuconostoc</taxon>
    </lineage>
</organism>
<evidence type="ECO:0000313" key="1">
    <source>
        <dbReference type="EMBL" id="GDZ83528.1"/>
    </source>
</evidence>
<reference evidence="1 2" key="1">
    <citation type="submission" date="2019-04" db="EMBL/GenBank/DDBJ databases">
        <title>A pseudo-fructophilic Leuconostoc citreum strain F192-5 isolated from peel of satsuma mandarin: the first report for isolation and characterization of strain-dependent fructophilic-like characteristics.</title>
        <authorList>
            <person name="Maeno S."/>
            <person name="Tanizawa Y."/>
            <person name="Kajikawa A."/>
            <person name="Kanesaki Y."/>
            <person name="Kubota E."/>
            <person name="Arita M."/>
            <person name="Leon D."/>
            <person name="Endo A."/>
        </authorList>
    </citation>
    <scope>NUCLEOTIDE SEQUENCE [LARGE SCALE GENOMIC DNA]</scope>
    <source>
        <strain evidence="1 2">F192-5</strain>
    </source>
</reference>
<dbReference type="OMA" id="MAPLFEP"/>
<dbReference type="EMBL" id="BJJW01000005">
    <property type="protein sequence ID" value="GDZ83528.1"/>
    <property type="molecule type" value="Genomic_DNA"/>
</dbReference>
<comment type="caution">
    <text evidence="1">The sequence shown here is derived from an EMBL/GenBank/DDBJ whole genome shotgun (WGS) entry which is preliminary data.</text>
</comment>
<name>A0A5A5TZ75_LEUCI</name>
<gene>
    <name evidence="1" type="ORF">LCIT_07700</name>
</gene>
<evidence type="ECO:0008006" key="3">
    <source>
        <dbReference type="Google" id="ProtNLM"/>
    </source>
</evidence>
<accession>A0A5A5TZ75</accession>